<protein>
    <recommendedName>
        <fullName evidence="3">DUF3316 domain-containing protein</fullName>
    </recommendedName>
</protein>
<accession>A0A679HAQ9</accession>
<dbReference type="Proteomes" id="UP000500882">
    <property type="component" value="Chromosome"/>
</dbReference>
<organism evidence="1 2">
    <name type="scientific">Bacteroides thetaiotaomicron</name>
    <dbReference type="NCBI Taxonomy" id="818"/>
    <lineage>
        <taxon>Bacteria</taxon>
        <taxon>Pseudomonadati</taxon>
        <taxon>Bacteroidota</taxon>
        <taxon>Bacteroidia</taxon>
        <taxon>Bacteroidales</taxon>
        <taxon>Bacteroidaceae</taxon>
        <taxon>Bacteroides</taxon>
    </lineage>
</organism>
<proteinExistence type="predicted"/>
<evidence type="ECO:0000313" key="2">
    <source>
        <dbReference type="Proteomes" id="UP000500882"/>
    </source>
</evidence>
<dbReference type="InterPro" id="IPR016879">
    <property type="entry name" value="UCP028299"/>
</dbReference>
<reference evidence="1 2" key="1">
    <citation type="submission" date="2020-02" db="EMBL/GenBank/DDBJ databases">
        <title>Whole-genome sequencing and comparative analysis of the genomes of Bacteroides thetaiotaomicron and Escherichia coli isolated from a healthy resident in Vietnam.</title>
        <authorList>
            <person name="Mohsin M."/>
            <person name="Tanaka K."/>
            <person name="Kawahara R."/>
            <person name="Kondo S."/>
            <person name="Noguchi H."/>
            <person name="Motooka D."/>
            <person name="Nakamura S."/>
            <person name="Khong D.T."/>
            <person name="Nguyen T.N."/>
            <person name="Tran H.T."/>
            <person name="Yamamoto Y."/>
        </authorList>
    </citation>
    <scope>NUCLEOTIDE SEQUENCE [LARGE SCALE GENOMIC DNA]</scope>
    <source>
        <strain evidence="1 2">F9-2</strain>
    </source>
</reference>
<gene>
    <name evidence="1" type="ORF">BatF92_00980</name>
</gene>
<sequence>MYTCGKKIPNVPMKKNLLYLGLTGYLLFALCTRLQAQTDSLQAHRYVTRATMYGIGFTNVFDTYLSPQEYKGIDFRISRETIRMTKLFDGNVSVQNFFQADVGYTHNRADNNNTFSGLVNWNYGLHYQFRLTENFKLLAGGLFDVNGGFVYNLRNSNNPASARAYVNLDASGMAIWHLKIKRYPMVLRYQVNVPMIGLMFSPHYGQSYYEIFSLGNSSGVIQFTSLHNQPSLRQMLSVDLPIGYTKMRFSYLADLQQSNVNGIKTHTYSHVFMVGFVKDLYRVSNKKGANLPPSVRAY</sequence>
<evidence type="ECO:0000313" key="1">
    <source>
        <dbReference type="EMBL" id="BCA48156.1"/>
    </source>
</evidence>
<name>A0A679HAQ9_BACT4</name>
<dbReference type="Pfam" id="PF11777">
    <property type="entry name" value="DUF3316"/>
    <property type="match status" value="1"/>
</dbReference>
<dbReference type="AlphaFoldDB" id="A0A679HAQ9"/>
<dbReference type="EMBL" id="AP022660">
    <property type="protein sequence ID" value="BCA48156.1"/>
    <property type="molecule type" value="Genomic_DNA"/>
</dbReference>
<evidence type="ECO:0008006" key="3">
    <source>
        <dbReference type="Google" id="ProtNLM"/>
    </source>
</evidence>